<feature type="transmembrane region" description="Helical" evidence="2">
    <location>
        <begin position="146"/>
        <end position="170"/>
    </location>
</feature>
<dbReference type="AlphaFoldDB" id="A0A4U6QEG7"/>
<feature type="transmembrane region" description="Helical" evidence="2">
    <location>
        <begin position="38"/>
        <end position="58"/>
    </location>
</feature>
<evidence type="ECO:0000256" key="1">
    <source>
        <dbReference type="SAM" id="MobiDB-lite"/>
    </source>
</evidence>
<keyword evidence="2" id="KW-0812">Transmembrane</keyword>
<name>A0A4U6QEG7_9ACTN</name>
<dbReference type="Proteomes" id="UP000306985">
    <property type="component" value="Unassembled WGS sequence"/>
</dbReference>
<keyword evidence="4" id="KW-1185">Reference proteome</keyword>
<dbReference type="EMBL" id="SZZH01000003">
    <property type="protein sequence ID" value="TKV58359.1"/>
    <property type="molecule type" value="Genomic_DNA"/>
</dbReference>
<evidence type="ECO:0000256" key="2">
    <source>
        <dbReference type="SAM" id="Phobius"/>
    </source>
</evidence>
<evidence type="ECO:0000313" key="3">
    <source>
        <dbReference type="EMBL" id="TKV58359.1"/>
    </source>
</evidence>
<organism evidence="3 4">
    <name type="scientific">Nakamurella flava</name>
    <dbReference type="NCBI Taxonomy" id="2576308"/>
    <lineage>
        <taxon>Bacteria</taxon>
        <taxon>Bacillati</taxon>
        <taxon>Actinomycetota</taxon>
        <taxon>Actinomycetes</taxon>
        <taxon>Nakamurellales</taxon>
        <taxon>Nakamurellaceae</taxon>
        <taxon>Nakamurella</taxon>
    </lineage>
</organism>
<feature type="region of interest" description="Disordered" evidence="1">
    <location>
        <begin position="213"/>
        <end position="232"/>
    </location>
</feature>
<keyword evidence="2" id="KW-1133">Transmembrane helix</keyword>
<keyword evidence="2" id="KW-0472">Membrane</keyword>
<comment type="caution">
    <text evidence="3">The sequence shown here is derived from an EMBL/GenBank/DDBJ whole genome shotgun (WGS) entry which is preliminary data.</text>
</comment>
<gene>
    <name evidence="3" type="ORF">FDO65_12345</name>
</gene>
<protein>
    <recommendedName>
        <fullName evidence="5">DUF3592 domain-containing protein</fullName>
    </recommendedName>
</protein>
<accession>A0A4U6QEG7</accession>
<proteinExistence type="predicted"/>
<evidence type="ECO:0000313" key="4">
    <source>
        <dbReference type="Proteomes" id="UP000306985"/>
    </source>
</evidence>
<sequence>MSEADPPSDSPGTSGGTAVEIDASLRRQIARWATGRRWGAAVLAVMAIFLPLVVALAAPRVYEQPLGMTTAASATVTSVRLHDDQPRRHRNTAWEVGLRWIDPAGETKTRVERLVRRDDPPAVGEVLPIAITREGQVSFETDQGSWVLLLTVIAMVVLFVAGAVAFWMSAARSLMRRGKLDPPRAVPVVTTGRSELTTKWKLQFGPRQYSLGYRPEQSGAPGGSFAVDGRDDGRLPEVGDRLQVWTSRPNGRGPFLVRRPADDTWWLGGGPDPVPAFGPPSRG</sequence>
<dbReference type="RefSeq" id="WP_137450022.1">
    <property type="nucleotide sequence ID" value="NZ_SZZH01000003.1"/>
</dbReference>
<reference evidence="3 4" key="1">
    <citation type="submission" date="2019-05" db="EMBL/GenBank/DDBJ databases">
        <title>Nakamurella sp. N5BH11, whole genome shotgun sequence.</title>
        <authorList>
            <person name="Tuo L."/>
        </authorList>
    </citation>
    <scope>NUCLEOTIDE SEQUENCE [LARGE SCALE GENOMIC DNA]</scope>
    <source>
        <strain evidence="3 4">N5BH11</strain>
    </source>
</reference>
<evidence type="ECO:0008006" key="5">
    <source>
        <dbReference type="Google" id="ProtNLM"/>
    </source>
</evidence>